<dbReference type="InterPro" id="IPR000260">
    <property type="entry name" value="NADH4_N"/>
</dbReference>
<evidence type="ECO:0000256" key="7">
    <source>
        <dbReference type="ARBA" id="ARBA00023136"/>
    </source>
</evidence>
<protein>
    <submittedName>
        <fullName evidence="12">NADH-quinone oxidoreductase subunit M</fullName>
    </submittedName>
</protein>
<feature type="transmembrane region" description="Helical" evidence="9">
    <location>
        <begin position="140"/>
        <end position="157"/>
    </location>
</feature>
<proteinExistence type="inferred from homology"/>
<dbReference type="PANTHER" id="PTHR43507:SF1">
    <property type="entry name" value="NADH-UBIQUINONE OXIDOREDUCTASE CHAIN 4"/>
    <property type="match status" value="1"/>
</dbReference>
<organism evidence="12 13">
    <name type="scientific">Archangium lansingense</name>
    <dbReference type="NCBI Taxonomy" id="2995310"/>
    <lineage>
        <taxon>Bacteria</taxon>
        <taxon>Pseudomonadati</taxon>
        <taxon>Myxococcota</taxon>
        <taxon>Myxococcia</taxon>
        <taxon>Myxococcales</taxon>
        <taxon>Cystobacterineae</taxon>
        <taxon>Archangiaceae</taxon>
        <taxon>Archangium</taxon>
    </lineage>
</organism>
<evidence type="ECO:0000313" key="13">
    <source>
        <dbReference type="Proteomes" id="UP001207654"/>
    </source>
</evidence>
<evidence type="ECO:0000259" key="10">
    <source>
        <dbReference type="Pfam" id="PF00361"/>
    </source>
</evidence>
<keyword evidence="4" id="KW-1278">Translocase</keyword>
<feature type="transmembrane region" description="Helical" evidence="9">
    <location>
        <begin position="76"/>
        <end position="104"/>
    </location>
</feature>
<feature type="transmembrane region" description="Helical" evidence="9">
    <location>
        <begin position="479"/>
        <end position="500"/>
    </location>
</feature>
<dbReference type="PRINTS" id="PR01437">
    <property type="entry name" value="NUOXDRDTASE4"/>
</dbReference>
<evidence type="ECO:0000256" key="1">
    <source>
        <dbReference type="ARBA" id="ARBA00004127"/>
    </source>
</evidence>
<comment type="subcellular location">
    <subcellularLocation>
        <location evidence="1">Endomembrane system</location>
        <topology evidence="1">Multi-pass membrane protein</topology>
    </subcellularLocation>
    <subcellularLocation>
        <location evidence="8">Membrane</location>
        <topology evidence="8">Multi-pass membrane protein</topology>
    </subcellularLocation>
</comment>
<evidence type="ECO:0000256" key="8">
    <source>
        <dbReference type="RuleBase" id="RU000320"/>
    </source>
</evidence>
<keyword evidence="5 9" id="KW-1133">Transmembrane helix</keyword>
<dbReference type="PANTHER" id="PTHR43507">
    <property type="entry name" value="NADH-UBIQUINONE OXIDOREDUCTASE CHAIN 4"/>
    <property type="match status" value="1"/>
</dbReference>
<evidence type="ECO:0000259" key="11">
    <source>
        <dbReference type="Pfam" id="PF01059"/>
    </source>
</evidence>
<feature type="transmembrane region" description="Helical" evidence="9">
    <location>
        <begin position="37"/>
        <end position="56"/>
    </location>
</feature>
<feature type="transmembrane region" description="Helical" evidence="9">
    <location>
        <begin position="394"/>
        <end position="416"/>
    </location>
</feature>
<keyword evidence="13" id="KW-1185">Reference proteome</keyword>
<comment type="caution">
    <text evidence="12">The sequence shown here is derived from an EMBL/GenBank/DDBJ whole genome shotgun (WGS) entry which is preliminary data.</text>
</comment>
<evidence type="ECO:0000256" key="6">
    <source>
        <dbReference type="ARBA" id="ARBA00023027"/>
    </source>
</evidence>
<gene>
    <name evidence="12" type="ORF">OV287_08945</name>
</gene>
<feature type="transmembrane region" description="Helical" evidence="9">
    <location>
        <begin position="436"/>
        <end position="458"/>
    </location>
</feature>
<evidence type="ECO:0000256" key="9">
    <source>
        <dbReference type="SAM" id="Phobius"/>
    </source>
</evidence>
<feature type="transmembrane region" description="Helical" evidence="9">
    <location>
        <begin position="169"/>
        <end position="191"/>
    </location>
</feature>
<evidence type="ECO:0000256" key="3">
    <source>
        <dbReference type="ARBA" id="ARBA00022692"/>
    </source>
</evidence>
<keyword evidence="3 8" id="KW-0812">Transmembrane</keyword>
<accession>A0ABT3ZYW8</accession>
<evidence type="ECO:0000256" key="2">
    <source>
        <dbReference type="ARBA" id="ARBA00009025"/>
    </source>
</evidence>
<keyword evidence="6" id="KW-0520">NAD</keyword>
<feature type="domain" description="NADH:ubiquinone oxidoreductase chain 4 N-terminal" evidence="11">
    <location>
        <begin position="76"/>
        <end position="128"/>
    </location>
</feature>
<evidence type="ECO:0000256" key="4">
    <source>
        <dbReference type="ARBA" id="ARBA00022967"/>
    </source>
</evidence>
<evidence type="ECO:0000313" key="12">
    <source>
        <dbReference type="EMBL" id="MCY1074613.1"/>
    </source>
</evidence>
<dbReference type="Pfam" id="PF00361">
    <property type="entry name" value="Proton_antipo_M"/>
    <property type="match status" value="1"/>
</dbReference>
<evidence type="ECO:0000256" key="5">
    <source>
        <dbReference type="ARBA" id="ARBA00022989"/>
    </source>
</evidence>
<dbReference type="EMBL" id="JAPNKA010000001">
    <property type="protein sequence ID" value="MCY1074613.1"/>
    <property type="molecule type" value="Genomic_DNA"/>
</dbReference>
<feature type="transmembrane region" description="Helical" evidence="9">
    <location>
        <begin position="363"/>
        <end position="382"/>
    </location>
</feature>
<name>A0ABT3ZYW8_9BACT</name>
<comment type="similarity">
    <text evidence="2">Belongs to the complex I subunit 4 family.</text>
</comment>
<feature type="transmembrane region" description="Helical" evidence="9">
    <location>
        <begin position="332"/>
        <end position="351"/>
    </location>
</feature>
<feature type="transmembrane region" description="Helical" evidence="9">
    <location>
        <begin position="6"/>
        <end position="25"/>
    </location>
</feature>
<dbReference type="InterPro" id="IPR010227">
    <property type="entry name" value="NADH_Q_OxRdtase_chainM/4"/>
</dbReference>
<dbReference type="InterPro" id="IPR003918">
    <property type="entry name" value="NADH_UbQ_OxRdtase"/>
</dbReference>
<dbReference type="RefSeq" id="WP_267533574.1">
    <property type="nucleotide sequence ID" value="NZ_JAPNKA010000001.1"/>
</dbReference>
<dbReference type="InterPro" id="IPR001750">
    <property type="entry name" value="ND/Mrp_TM"/>
</dbReference>
<feature type="transmembrane region" description="Helical" evidence="9">
    <location>
        <begin position="237"/>
        <end position="258"/>
    </location>
</feature>
<dbReference type="Proteomes" id="UP001207654">
    <property type="component" value="Unassembled WGS sequence"/>
</dbReference>
<dbReference type="Pfam" id="PF01059">
    <property type="entry name" value="Oxidored_q5_N"/>
    <property type="match status" value="1"/>
</dbReference>
<feature type="domain" description="NADH:quinone oxidoreductase/Mrp antiporter transmembrane" evidence="10">
    <location>
        <begin position="133"/>
        <end position="443"/>
    </location>
</feature>
<keyword evidence="7 9" id="KW-0472">Membrane</keyword>
<feature type="transmembrane region" description="Helical" evidence="9">
    <location>
        <begin position="270"/>
        <end position="294"/>
    </location>
</feature>
<feature type="transmembrane region" description="Helical" evidence="9">
    <location>
        <begin position="306"/>
        <end position="325"/>
    </location>
</feature>
<sequence>MSFFDTHLLNLVVYLPLLFAALIWLLPGAERGQIRTITFIGMLVDLVFGVWAYLRFDAAGPEFQLEYRTRWLEQLGVSYHIGVDGLAVSLLLLTVFLGPLVVMASQTYITERVKEFHLALLVLQTVMLGALVSLDVLLFYIFWEAMLIPMYLLVGVWGAEDRQKAAVKFFLYTLAGSLLMLVAIVALYFIASTPGNRSFDYATIYNSLVGANSQISSCMATGDCSGLTGMAAILHRWGPWMFAAFAIAFAIKVPMWPVHTWLPDAHVQAPVAGSMILAGVMLKMGTFGFWRYAIPFFPSAAYQARYVLATLAVIGIVYGALMCLAQRDIKKLIAYSSVSHLGYCMIGLLALTAEGATGSAYQMLNHGVSTGALFLLFGFLYERRHTRLMSDYGGIAKVVPVYTASFLIITFSSVAVPGTNGFVGEFLVLLGTFKSTLGMAFGALATLGVILGAAYMLWMVQKVFFGPLTHRENQGLTDLSLREFATVVPFLALVLVMGLMPQPFLDRINPSTERFIARGHLGIPGNQIQASDVQISVMGLPPAGLAAAPNAPTTGPLADRR</sequence>
<dbReference type="NCBIfam" id="TIGR01972">
    <property type="entry name" value="NDH_I_M"/>
    <property type="match status" value="1"/>
</dbReference>
<reference evidence="12 13" key="1">
    <citation type="submission" date="2022-11" db="EMBL/GenBank/DDBJ databases">
        <title>Minimal conservation of predation-associated metabolite biosynthetic gene clusters underscores biosynthetic potential of Myxococcota including descriptions for ten novel species: Archangium lansinium sp. nov., Myxococcus landrumus sp. nov., Nannocystis bai.</title>
        <authorList>
            <person name="Ahearne A."/>
            <person name="Stevens C."/>
            <person name="Phillips K."/>
        </authorList>
    </citation>
    <scope>NUCLEOTIDE SEQUENCE [LARGE SCALE GENOMIC DNA]</scope>
    <source>
        <strain evidence="12 13">MIWBW</strain>
    </source>
</reference>